<organism evidence="4 5">
    <name type="scientific">Kroppenstedtia pulmonis</name>
    <dbReference type="NCBI Taxonomy" id="1380685"/>
    <lineage>
        <taxon>Bacteria</taxon>
        <taxon>Bacillati</taxon>
        <taxon>Bacillota</taxon>
        <taxon>Bacilli</taxon>
        <taxon>Bacillales</taxon>
        <taxon>Thermoactinomycetaceae</taxon>
        <taxon>Kroppenstedtia</taxon>
    </lineage>
</organism>
<reference evidence="4 5" key="1">
    <citation type="submission" date="2020-01" db="EMBL/GenBank/DDBJ databases">
        <authorList>
            <person name="Gulvik C.A."/>
            <person name="Batra D.G."/>
        </authorList>
    </citation>
    <scope>NUCLEOTIDE SEQUENCE [LARGE SCALE GENOMIC DNA]</scope>
    <source>
        <strain evidence="4 5">W9323</strain>
    </source>
</reference>
<dbReference type="InterPro" id="IPR009589">
    <property type="entry name" value="PH_YyaB-like"/>
</dbReference>
<dbReference type="Pfam" id="PF07853">
    <property type="entry name" value="DUF1648"/>
    <property type="match status" value="1"/>
</dbReference>
<feature type="domain" description="DUF1648" evidence="3">
    <location>
        <begin position="15"/>
        <end position="55"/>
    </location>
</feature>
<accession>A0A7D3XKM8</accession>
<dbReference type="InterPro" id="IPR012867">
    <property type="entry name" value="DUF1648"/>
</dbReference>
<proteinExistence type="predicted"/>
<dbReference type="KEGG" id="kpul:GXN76_15840"/>
<feature type="transmembrane region" description="Helical" evidence="1">
    <location>
        <begin position="53"/>
        <end position="74"/>
    </location>
</feature>
<keyword evidence="1" id="KW-1133">Transmembrane helix</keyword>
<dbReference type="RefSeq" id="WP_173224844.1">
    <property type="nucleotide sequence ID" value="NZ_CP048104.1"/>
</dbReference>
<dbReference type="Pfam" id="PF06713">
    <property type="entry name" value="bPH_4"/>
    <property type="match status" value="1"/>
</dbReference>
<keyword evidence="1" id="KW-0812">Transmembrane</keyword>
<feature type="transmembrane region" description="Helical" evidence="1">
    <location>
        <begin position="86"/>
        <end position="109"/>
    </location>
</feature>
<feature type="transmembrane region" description="Helical" evidence="1">
    <location>
        <begin position="167"/>
        <end position="185"/>
    </location>
</feature>
<evidence type="ECO:0000259" key="2">
    <source>
        <dbReference type="Pfam" id="PF06713"/>
    </source>
</evidence>
<feature type="domain" description="Uncharacterized protein YyaB-like PH" evidence="2">
    <location>
        <begin position="246"/>
        <end position="318"/>
    </location>
</feature>
<keyword evidence="5" id="KW-1185">Reference proteome</keyword>
<sequence>MRGKEVVKNLLLLTIAAIPLIYFLYHYHDLPDSVAIRFDTEGNPNNYQNKGTFLLYMSSILLGIPILVSVFAWIDPKSDNIGKFSVFFDTIRFFVISLISIAFLLVLMVNLGKSLIFPMSTMILIGIGLLYLVIGNYLGRTRYNYAVGLRTRWTLASEKVWRKTHRASGLIWMVAGILIIISSFLKGPIVVNLVLFSAFLSMVGPSVYSYLVFRKEKTVRQGDYSFWSLALPLFFGGSFVWIWFGTYYVIAEDILHIRSGPLRWKVPIQTIEEIRKTKNALASPVLSLDRLIIVHKISMIYISPKDEKGFLDELARKNPNIDIVEEIDKDSEKEG</sequence>
<feature type="transmembrane region" description="Helical" evidence="1">
    <location>
        <begin position="7"/>
        <end position="25"/>
    </location>
</feature>
<evidence type="ECO:0000256" key="1">
    <source>
        <dbReference type="SAM" id="Phobius"/>
    </source>
</evidence>
<dbReference type="Proteomes" id="UP000503088">
    <property type="component" value="Chromosome"/>
</dbReference>
<dbReference type="GO" id="GO:0009636">
    <property type="term" value="P:response to toxic substance"/>
    <property type="evidence" value="ECO:0007669"/>
    <property type="project" value="TreeGrafter"/>
</dbReference>
<evidence type="ECO:0000313" key="5">
    <source>
        <dbReference type="Proteomes" id="UP000503088"/>
    </source>
</evidence>
<dbReference type="Pfam" id="PF13630">
    <property type="entry name" value="SdpI"/>
    <property type="match status" value="1"/>
</dbReference>
<dbReference type="AlphaFoldDB" id="A0A7D3XKM8"/>
<name>A0A7D3XKM8_9BACL</name>
<feature type="transmembrane region" description="Helical" evidence="1">
    <location>
        <begin position="115"/>
        <end position="134"/>
    </location>
</feature>
<dbReference type="PANTHER" id="PTHR37810:SF5">
    <property type="entry name" value="IMMUNITY PROTEIN SDPI"/>
    <property type="match status" value="1"/>
</dbReference>
<gene>
    <name evidence="4" type="ORF">GXN76_15840</name>
</gene>
<keyword evidence="1" id="KW-0472">Membrane</keyword>
<evidence type="ECO:0000313" key="4">
    <source>
        <dbReference type="EMBL" id="QKG85779.1"/>
    </source>
</evidence>
<feature type="transmembrane region" description="Helical" evidence="1">
    <location>
        <begin position="225"/>
        <end position="250"/>
    </location>
</feature>
<dbReference type="GO" id="GO:0030153">
    <property type="term" value="P:bacteriocin immunity"/>
    <property type="evidence" value="ECO:0007669"/>
    <property type="project" value="InterPro"/>
</dbReference>
<evidence type="ECO:0000259" key="3">
    <source>
        <dbReference type="Pfam" id="PF07853"/>
    </source>
</evidence>
<dbReference type="InterPro" id="IPR025962">
    <property type="entry name" value="SdpI/YhfL"/>
</dbReference>
<protein>
    <submittedName>
        <fullName evidence="4">DUF1648 domain-containing protein</fullName>
    </submittedName>
</protein>
<feature type="transmembrane region" description="Helical" evidence="1">
    <location>
        <begin position="191"/>
        <end position="213"/>
    </location>
</feature>
<dbReference type="EMBL" id="CP048104">
    <property type="protein sequence ID" value="QKG85779.1"/>
    <property type="molecule type" value="Genomic_DNA"/>
</dbReference>
<dbReference type="PANTHER" id="PTHR37810">
    <property type="entry name" value="IMMUNITY PROTEIN SDPI"/>
    <property type="match status" value="1"/>
</dbReference>